<reference evidence="3" key="1">
    <citation type="submission" date="2016-10" db="EMBL/GenBank/DDBJ databases">
        <authorList>
            <person name="Varghese N."/>
            <person name="Submissions S."/>
        </authorList>
    </citation>
    <scope>NUCLEOTIDE SEQUENCE [LARGE SCALE GENOMIC DNA]</scope>
    <source>
        <strain evidence="3">DSM 44796</strain>
    </source>
</reference>
<evidence type="ECO:0008006" key="4">
    <source>
        <dbReference type="Google" id="ProtNLM"/>
    </source>
</evidence>
<name>A0A1G8QGT9_9PSEU</name>
<keyword evidence="1" id="KW-1133">Transmembrane helix</keyword>
<dbReference type="AlphaFoldDB" id="A0A1G8QGT9"/>
<dbReference type="RefSeq" id="WP_090003839.1">
    <property type="nucleotide sequence ID" value="NZ_FNET01000001.1"/>
</dbReference>
<dbReference type="Pfam" id="PF10092">
    <property type="entry name" value="DUF2330"/>
    <property type="match status" value="1"/>
</dbReference>
<sequence>MRLSVLARWLLTLLTLLGGLGAVLVGPGVANACACGAAIADELTPVRETALVELVGPTEHVTVNITADTTSDSVAFLMPVPSRAEFAIADAALFTDLDEVSRPRVEYREKKIDGNGAGSVEAPGGEVTVVDHVEVGPYELAQLTGTDNRAVSDWLTAKDFALPPDLARHLGPYLAEGWLVIAVHLRPEAAEETFHDGLPPMRISFATDEPVYPMRLSAAAERSQPLRLYVLADHRMDVTDPTPGDSEPDLTFAGWLTPDELDEHPELAKLVTERRFLTRYDARVDPEEVTDDIHLTQAAEDETYRAVVVHTRYVRGPSTAEVTLVVLGGVGLVGLAVGAVILVRRRRQRR</sequence>
<evidence type="ECO:0000313" key="2">
    <source>
        <dbReference type="EMBL" id="SDJ03645.1"/>
    </source>
</evidence>
<evidence type="ECO:0000313" key="3">
    <source>
        <dbReference type="Proteomes" id="UP000199682"/>
    </source>
</evidence>
<dbReference type="Proteomes" id="UP000199682">
    <property type="component" value="Unassembled WGS sequence"/>
</dbReference>
<keyword evidence="1" id="KW-0812">Transmembrane</keyword>
<dbReference type="InterPro" id="IPR019283">
    <property type="entry name" value="DUF2330"/>
</dbReference>
<evidence type="ECO:0000256" key="1">
    <source>
        <dbReference type="SAM" id="Phobius"/>
    </source>
</evidence>
<dbReference type="EMBL" id="FNET01000001">
    <property type="protein sequence ID" value="SDJ03645.1"/>
    <property type="molecule type" value="Genomic_DNA"/>
</dbReference>
<proteinExistence type="predicted"/>
<organism evidence="2 3">
    <name type="scientific">Lentzea albidocapillata subsp. violacea</name>
    <dbReference type="NCBI Taxonomy" id="128104"/>
    <lineage>
        <taxon>Bacteria</taxon>
        <taxon>Bacillati</taxon>
        <taxon>Actinomycetota</taxon>
        <taxon>Actinomycetes</taxon>
        <taxon>Pseudonocardiales</taxon>
        <taxon>Pseudonocardiaceae</taxon>
        <taxon>Lentzea</taxon>
    </lineage>
</organism>
<accession>A0A1G8QGT9</accession>
<feature type="transmembrane region" description="Helical" evidence="1">
    <location>
        <begin position="322"/>
        <end position="343"/>
    </location>
</feature>
<keyword evidence="1" id="KW-0472">Membrane</keyword>
<protein>
    <recommendedName>
        <fullName evidence="4">DUF2330 domain-containing protein</fullName>
    </recommendedName>
</protein>
<gene>
    <name evidence="2" type="ORF">SAMN04488074_101337</name>
</gene>